<evidence type="ECO:0000313" key="2">
    <source>
        <dbReference type="Proteomes" id="UP000198995"/>
    </source>
</evidence>
<keyword evidence="2" id="KW-1185">Reference proteome</keyword>
<reference evidence="1 2" key="1">
    <citation type="submission" date="2016-10" db="EMBL/GenBank/DDBJ databases">
        <authorList>
            <person name="de Groot N.N."/>
        </authorList>
    </citation>
    <scope>NUCLEOTIDE SEQUENCE [LARGE SCALE GENOMIC DNA]</scope>
    <source>
        <strain evidence="1 2">DSM 20475</strain>
    </source>
</reference>
<sequence length="152" mass="18093">MHQIGNTESGEFSYVQALKTVGKNIKDYQKGDTDTNHQYLDIRFENDRLVILVETKNSFNRWDHNKIRKQLQDYVRYEKAYSDKKIIAMLIETDGDDIWVWHGQSVIIDEEHRKKEETILKSFEEYENIVFGKVNDKIKVVDSIKILNEMLH</sequence>
<protein>
    <submittedName>
        <fullName evidence="1">Uncharacterized protein</fullName>
    </submittedName>
</protein>
<organism evidence="1 2">
    <name type="scientific">Peptococcus niger</name>
    <dbReference type="NCBI Taxonomy" id="2741"/>
    <lineage>
        <taxon>Bacteria</taxon>
        <taxon>Bacillati</taxon>
        <taxon>Bacillota</taxon>
        <taxon>Clostridia</taxon>
        <taxon>Eubacteriales</taxon>
        <taxon>Peptococcaceae</taxon>
        <taxon>Peptococcus</taxon>
    </lineage>
</organism>
<dbReference type="STRING" id="2741.SAMN04489866_1194"/>
<dbReference type="RefSeq" id="WP_200781916.1">
    <property type="nucleotide sequence ID" value="NZ_FNAF01000019.1"/>
</dbReference>
<gene>
    <name evidence="1" type="ORF">SAMN04489866_1194</name>
</gene>
<accession>A0A1G7A5S5</accession>
<dbReference type="AlphaFoldDB" id="A0A1G7A5S5"/>
<proteinExistence type="predicted"/>
<evidence type="ECO:0000313" key="1">
    <source>
        <dbReference type="EMBL" id="SDE10130.1"/>
    </source>
</evidence>
<dbReference type="Proteomes" id="UP000198995">
    <property type="component" value="Unassembled WGS sequence"/>
</dbReference>
<dbReference type="EMBL" id="FNAF01000019">
    <property type="protein sequence ID" value="SDE10130.1"/>
    <property type="molecule type" value="Genomic_DNA"/>
</dbReference>
<name>A0A1G7A5S5_PEPNI</name>